<feature type="transmembrane region" description="Helical" evidence="2">
    <location>
        <begin position="37"/>
        <end position="54"/>
    </location>
</feature>
<feature type="region of interest" description="Disordered" evidence="1">
    <location>
        <begin position="132"/>
        <end position="152"/>
    </location>
</feature>
<keyword evidence="4" id="KW-1185">Reference proteome</keyword>
<dbReference type="OrthoDB" id="4227028at2759"/>
<dbReference type="Pfam" id="PF07543">
    <property type="entry name" value="PGA2"/>
    <property type="match status" value="1"/>
</dbReference>
<dbReference type="AlphaFoldDB" id="A0A6A6VIM6"/>
<name>A0A6A6VIM6_9PLEO</name>
<keyword evidence="2" id="KW-0812">Transmembrane</keyword>
<keyword evidence="2" id="KW-1133">Transmembrane helix</keyword>
<organism evidence="3 4">
    <name type="scientific">Sporormia fimetaria CBS 119925</name>
    <dbReference type="NCBI Taxonomy" id="1340428"/>
    <lineage>
        <taxon>Eukaryota</taxon>
        <taxon>Fungi</taxon>
        <taxon>Dikarya</taxon>
        <taxon>Ascomycota</taxon>
        <taxon>Pezizomycotina</taxon>
        <taxon>Dothideomycetes</taxon>
        <taxon>Pleosporomycetidae</taxon>
        <taxon>Pleosporales</taxon>
        <taxon>Sporormiaceae</taxon>
        <taxon>Sporormia</taxon>
    </lineage>
</organism>
<accession>A0A6A6VIM6</accession>
<dbReference type="PANTHER" id="PTHR28199:SF1">
    <property type="entry name" value="PROCESSING OF GAS1 AND ALP PROTEIN 2"/>
    <property type="match status" value="1"/>
</dbReference>
<dbReference type="InterPro" id="IPR011431">
    <property type="entry name" value="Trafficking_Pga2"/>
</dbReference>
<proteinExistence type="predicted"/>
<dbReference type="EMBL" id="MU006567">
    <property type="protein sequence ID" value="KAF2749061.1"/>
    <property type="molecule type" value="Genomic_DNA"/>
</dbReference>
<evidence type="ECO:0000256" key="2">
    <source>
        <dbReference type="SAM" id="Phobius"/>
    </source>
</evidence>
<evidence type="ECO:0000256" key="1">
    <source>
        <dbReference type="SAM" id="MobiDB-lite"/>
    </source>
</evidence>
<dbReference type="GO" id="GO:0015031">
    <property type="term" value="P:protein transport"/>
    <property type="evidence" value="ECO:0007669"/>
    <property type="project" value="TreeGrafter"/>
</dbReference>
<gene>
    <name evidence="3" type="ORF">M011DRAFT_466176</name>
</gene>
<dbReference type="PANTHER" id="PTHR28199">
    <property type="entry name" value="PROCESSING OF GAS1 AND ALP PROTEIN 2"/>
    <property type="match status" value="1"/>
</dbReference>
<feature type="region of interest" description="Disordered" evidence="1">
    <location>
        <begin position="68"/>
        <end position="111"/>
    </location>
</feature>
<keyword evidence="2" id="KW-0472">Membrane</keyword>
<protein>
    <submittedName>
        <fullName evidence="3">DUF1531-domain-containing protein</fullName>
    </submittedName>
</protein>
<reference evidence="3" key="1">
    <citation type="journal article" date="2020" name="Stud. Mycol.">
        <title>101 Dothideomycetes genomes: a test case for predicting lifestyles and emergence of pathogens.</title>
        <authorList>
            <person name="Haridas S."/>
            <person name="Albert R."/>
            <person name="Binder M."/>
            <person name="Bloem J."/>
            <person name="Labutti K."/>
            <person name="Salamov A."/>
            <person name="Andreopoulos B."/>
            <person name="Baker S."/>
            <person name="Barry K."/>
            <person name="Bills G."/>
            <person name="Bluhm B."/>
            <person name="Cannon C."/>
            <person name="Castanera R."/>
            <person name="Culley D."/>
            <person name="Daum C."/>
            <person name="Ezra D."/>
            <person name="Gonzalez J."/>
            <person name="Henrissat B."/>
            <person name="Kuo A."/>
            <person name="Liang C."/>
            <person name="Lipzen A."/>
            <person name="Lutzoni F."/>
            <person name="Magnuson J."/>
            <person name="Mondo S."/>
            <person name="Nolan M."/>
            <person name="Ohm R."/>
            <person name="Pangilinan J."/>
            <person name="Park H.-J."/>
            <person name="Ramirez L."/>
            <person name="Alfaro M."/>
            <person name="Sun H."/>
            <person name="Tritt A."/>
            <person name="Yoshinaga Y."/>
            <person name="Zwiers L.-H."/>
            <person name="Turgeon B."/>
            <person name="Goodwin S."/>
            <person name="Spatafora J."/>
            <person name="Crous P."/>
            <person name="Grigoriev I."/>
        </authorList>
    </citation>
    <scope>NUCLEOTIDE SEQUENCE</scope>
    <source>
        <strain evidence="3">CBS 119925</strain>
    </source>
</reference>
<dbReference type="Proteomes" id="UP000799440">
    <property type="component" value="Unassembled WGS sequence"/>
</dbReference>
<evidence type="ECO:0000313" key="3">
    <source>
        <dbReference type="EMBL" id="KAF2749061.1"/>
    </source>
</evidence>
<evidence type="ECO:0000313" key="4">
    <source>
        <dbReference type="Proteomes" id="UP000799440"/>
    </source>
</evidence>
<sequence length="152" mass="17362">MSDSDPQPSISEMLATGLSNFKHNAKSSIEHLGGRDWIRIIMIVGTYLLIRPHLVKYGMRKQQKAHEEAEAATAGTGAEIHPNELRGGKKFAIPGVNDSEEEEEEAKPAEWGKKARVRQRRFIRGRLEEEERRLLDEQETESDKEIEELLTR</sequence>
<dbReference type="PIRSF" id="PIRSF022909">
    <property type="entry name" value="UCP022909"/>
    <property type="match status" value="1"/>
</dbReference>